<reference evidence="1" key="1">
    <citation type="submission" date="2022-10" db="EMBL/GenBank/DDBJ databases">
        <title>Two novel species of Flavobacterium.</title>
        <authorList>
            <person name="Liu Q."/>
            <person name="Xin Y.-H."/>
        </authorList>
    </citation>
    <scope>NUCLEOTIDE SEQUENCE</scope>
    <source>
        <strain evidence="1">LS1R47</strain>
    </source>
</reference>
<organism evidence="1 2">
    <name type="scientific">Flavobacterium frigoritolerans</name>
    <dbReference type="NCBI Taxonomy" id="2987686"/>
    <lineage>
        <taxon>Bacteria</taxon>
        <taxon>Pseudomonadati</taxon>
        <taxon>Bacteroidota</taxon>
        <taxon>Flavobacteriia</taxon>
        <taxon>Flavobacteriales</taxon>
        <taxon>Flavobacteriaceae</taxon>
        <taxon>Flavobacterium</taxon>
    </lineage>
</organism>
<dbReference type="EMBL" id="JAOZEV010000002">
    <property type="protein sequence ID" value="MCV9931498.1"/>
    <property type="molecule type" value="Genomic_DNA"/>
</dbReference>
<dbReference type="Proteomes" id="UP001151133">
    <property type="component" value="Unassembled WGS sequence"/>
</dbReference>
<gene>
    <name evidence="1" type="ORF">OIU80_04325</name>
</gene>
<name>A0A9X3C8I6_9FLAO</name>
<dbReference type="RefSeq" id="WP_264285817.1">
    <property type="nucleotide sequence ID" value="NZ_JAOZEV010000002.1"/>
</dbReference>
<protein>
    <submittedName>
        <fullName evidence="1">Uncharacterized protein</fullName>
    </submittedName>
</protein>
<comment type="caution">
    <text evidence="1">The sequence shown here is derived from an EMBL/GenBank/DDBJ whole genome shotgun (WGS) entry which is preliminary data.</text>
</comment>
<keyword evidence="2" id="KW-1185">Reference proteome</keyword>
<proteinExistence type="predicted"/>
<evidence type="ECO:0000313" key="2">
    <source>
        <dbReference type="Proteomes" id="UP001151133"/>
    </source>
</evidence>
<dbReference type="Pfam" id="PF17642">
    <property type="entry name" value="TssD"/>
    <property type="match status" value="1"/>
</dbReference>
<dbReference type="AlphaFoldDB" id="A0A9X3C8I6"/>
<sequence>MTSAKLFILGEERELLWINTNYYRSTRADCSPTSDVEGGFLTLSFVSQENDDAFWHNMTKTVEKETDRMEKGEVHFYNKGDEDISIRKYKFSDVYLIEYSEVFNTDETESMHIVLTISPAIQDYGAEMVKYWNKSWIPPSESVYYIPKKDEEDRIVYINGHFYNKDGTFEGKVNEPDFEGSINDVYVCDGKSTQKDKNGNESLTYNNTKLLKENNVNITHEKFINNSYLIHHEASVTGNKETALWIAHTVNNALNSKYKRGKKTFNELFRTGYSSVKESDKLKTIPITSNNINHCFARSAMISVLKGDEDPTNVSYFWDGLDLFTRIGELEHPKFKQYKSVTISKDHLDLAIDFWSISSNKAKVNKNAEINSIFSKEEYTLKNVTDGSILNENGVFSGARINSQNNSAVHESLKSTGFKSGTMFWTTFKI</sequence>
<evidence type="ECO:0000313" key="1">
    <source>
        <dbReference type="EMBL" id="MCV9931498.1"/>
    </source>
</evidence>
<dbReference type="GO" id="GO:0033104">
    <property type="term" value="C:type VI protein secretion system complex"/>
    <property type="evidence" value="ECO:0007669"/>
    <property type="project" value="InterPro"/>
</dbReference>
<dbReference type="InterPro" id="IPR041408">
    <property type="entry name" value="Hcp_Tssd"/>
</dbReference>
<accession>A0A9X3C8I6</accession>